<feature type="compositionally biased region" description="Polar residues" evidence="1">
    <location>
        <begin position="13"/>
        <end position="26"/>
    </location>
</feature>
<dbReference type="AlphaFoldDB" id="A0A2T7ETN4"/>
<keyword evidence="3" id="KW-1185">Reference proteome</keyword>
<feature type="compositionally biased region" description="Basic and acidic residues" evidence="1">
    <location>
        <begin position="29"/>
        <end position="38"/>
    </location>
</feature>
<dbReference type="Proteomes" id="UP000244336">
    <property type="component" value="Chromosome 2"/>
</dbReference>
<organism evidence="2 3">
    <name type="scientific">Panicum hallii var. hallii</name>
    <dbReference type="NCBI Taxonomy" id="1504633"/>
    <lineage>
        <taxon>Eukaryota</taxon>
        <taxon>Viridiplantae</taxon>
        <taxon>Streptophyta</taxon>
        <taxon>Embryophyta</taxon>
        <taxon>Tracheophyta</taxon>
        <taxon>Spermatophyta</taxon>
        <taxon>Magnoliopsida</taxon>
        <taxon>Liliopsida</taxon>
        <taxon>Poales</taxon>
        <taxon>Poaceae</taxon>
        <taxon>PACMAD clade</taxon>
        <taxon>Panicoideae</taxon>
        <taxon>Panicodae</taxon>
        <taxon>Paniceae</taxon>
        <taxon>Panicinae</taxon>
        <taxon>Panicum</taxon>
        <taxon>Panicum sect. Panicum</taxon>
    </lineage>
</organism>
<feature type="compositionally biased region" description="Basic and acidic residues" evidence="1">
    <location>
        <begin position="1"/>
        <end position="12"/>
    </location>
</feature>
<evidence type="ECO:0000313" key="3">
    <source>
        <dbReference type="Proteomes" id="UP000244336"/>
    </source>
</evidence>
<dbReference type="Gramene" id="PUZ71195">
    <property type="protein sequence ID" value="PUZ71195"/>
    <property type="gene ID" value="GQ55_2G294800"/>
</dbReference>
<gene>
    <name evidence="2" type="ORF">GQ55_2G294800</name>
</gene>
<feature type="compositionally biased region" description="Basic residues" evidence="1">
    <location>
        <begin position="51"/>
        <end position="65"/>
    </location>
</feature>
<feature type="compositionally biased region" description="Basic and acidic residues" evidence="1">
    <location>
        <begin position="66"/>
        <end position="92"/>
    </location>
</feature>
<evidence type="ECO:0000313" key="2">
    <source>
        <dbReference type="EMBL" id="PUZ71195.1"/>
    </source>
</evidence>
<sequence>MHGHEFLEHISSRDFSTNPPGSQINDDATEIRRQRERIWSAAMTDEQRNERNKKRREASYRRRKDNTHNKENVPESPRVKDKAYHARKEARC</sequence>
<evidence type="ECO:0000256" key="1">
    <source>
        <dbReference type="SAM" id="MobiDB-lite"/>
    </source>
</evidence>
<proteinExistence type="predicted"/>
<name>A0A2T7ETN4_9POAL</name>
<accession>A0A2T7ETN4</accession>
<dbReference type="EMBL" id="CM009750">
    <property type="protein sequence ID" value="PUZ71195.1"/>
    <property type="molecule type" value="Genomic_DNA"/>
</dbReference>
<protein>
    <submittedName>
        <fullName evidence="2">Uncharacterized protein</fullName>
    </submittedName>
</protein>
<feature type="region of interest" description="Disordered" evidence="1">
    <location>
        <begin position="1"/>
        <end position="92"/>
    </location>
</feature>
<reference evidence="2 3" key="1">
    <citation type="submission" date="2018-04" db="EMBL/GenBank/DDBJ databases">
        <title>WGS assembly of Panicum hallii var. hallii HAL2.</title>
        <authorList>
            <person name="Lovell J."/>
            <person name="Jenkins J."/>
            <person name="Lowry D."/>
            <person name="Mamidi S."/>
            <person name="Sreedasyam A."/>
            <person name="Weng X."/>
            <person name="Barry K."/>
            <person name="Bonette J."/>
            <person name="Campitelli B."/>
            <person name="Daum C."/>
            <person name="Gordon S."/>
            <person name="Gould B."/>
            <person name="Lipzen A."/>
            <person name="MacQueen A."/>
            <person name="Palacio-Mejia J."/>
            <person name="Plott C."/>
            <person name="Shakirov E."/>
            <person name="Shu S."/>
            <person name="Yoshinaga Y."/>
            <person name="Zane M."/>
            <person name="Rokhsar D."/>
            <person name="Grimwood J."/>
            <person name="Schmutz J."/>
            <person name="Juenger T."/>
        </authorList>
    </citation>
    <scope>NUCLEOTIDE SEQUENCE [LARGE SCALE GENOMIC DNA]</scope>
    <source>
        <strain evidence="3">cv. HAL2</strain>
    </source>
</reference>